<keyword evidence="2" id="KW-1185">Reference proteome</keyword>
<protein>
    <submittedName>
        <fullName evidence="1">Uncharacterized protein</fullName>
    </submittedName>
</protein>
<dbReference type="RefSeq" id="WP_189676191.1">
    <property type="nucleotide sequence ID" value="NZ_BNAQ01000002.1"/>
</dbReference>
<dbReference type="Proteomes" id="UP000652430">
    <property type="component" value="Unassembled WGS sequence"/>
</dbReference>
<organism evidence="1 2">
    <name type="scientific">Sphingomonas glacialis</name>
    <dbReference type="NCBI Taxonomy" id="658225"/>
    <lineage>
        <taxon>Bacteria</taxon>
        <taxon>Pseudomonadati</taxon>
        <taxon>Pseudomonadota</taxon>
        <taxon>Alphaproteobacteria</taxon>
        <taxon>Sphingomonadales</taxon>
        <taxon>Sphingomonadaceae</taxon>
        <taxon>Sphingomonas</taxon>
    </lineage>
</organism>
<reference evidence="2" key="1">
    <citation type="journal article" date="2019" name="Int. J. Syst. Evol. Microbiol.">
        <title>The Global Catalogue of Microorganisms (GCM) 10K type strain sequencing project: providing services to taxonomists for standard genome sequencing and annotation.</title>
        <authorList>
            <consortium name="The Broad Institute Genomics Platform"/>
            <consortium name="The Broad Institute Genome Sequencing Center for Infectious Disease"/>
            <person name="Wu L."/>
            <person name="Ma J."/>
        </authorList>
    </citation>
    <scope>NUCLEOTIDE SEQUENCE [LARGE SCALE GENOMIC DNA]</scope>
    <source>
        <strain evidence="2">CGMCC 1.8957</strain>
    </source>
</reference>
<evidence type="ECO:0000313" key="1">
    <source>
        <dbReference type="EMBL" id="GHH16736.1"/>
    </source>
</evidence>
<sequence length="113" mass="12425">MSGNTQSLSGEAAGGDLAEKHNALLEALGRAEIDIVRLKKQVQRAPAEQLETLLVQAGRLVDERAQVLAELVPVEAALISRRYRELETARDRWVGDIEDEQAAGHLPSDDEVW</sequence>
<name>A0ABQ3LIX8_9SPHN</name>
<accession>A0ABQ3LIX8</accession>
<gene>
    <name evidence="1" type="ORF">GCM10008023_21080</name>
</gene>
<proteinExistence type="predicted"/>
<dbReference type="EMBL" id="BNAQ01000002">
    <property type="protein sequence ID" value="GHH16736.1"/>
    <property type="molecule type" value="Genomic_DNA"/>
</dbReference>
<comment type="caution">
    <text evidence="1">The sequence shown here is derived from an EMBL/GenBank/DDBJ whole genome shotgun (WGS) entry which is preliminary data.</text>
</comment>
<evidence type="ECO:0000313" key="2">
    <source>
        <dbReference type="Proteomes" id="UP000652430"/>
    </source>
</evidence>